<reference evidence="1 2" key="1">
    <citation type="journal article" date="2017" name="Genome Biol. Evol.">
        <title>Phytophthora megakarya and P. palmivora, closely related causal agents of cacao black pod rot, underwent increases in genome sizes and gene numbers by different mechanisms.</title>
        <authorList>
            <person name="Ali S.S."/>
            <person name="Shao J."/>
            <person name="Lary D.J."/>
            <person name="Kronmiller B."/>
            <person name="Shen D."/>
            <person name="Strem M.D."/>
            <person name="Amoako-Attah I."/>
            <person name="Akrofi A.Y."/>
            <person name="Begoude B.A."/>
            <person name="Ten Hoopen G.M."/>
            <person name="Coulibaly K."/>
            <person name="Kebe B.I."/>
            <person name="Melnick R.L."/>
            <person name="Guiltinan M.J."/>
            <person name="Tyler B.M."/>
            <person name="Meinhardt L.W."/>
            <person name="Bailey B.A."/>
        </authorList>
    </citation>
    <scope>NUCLEOTIDE SEQUENCE [LARGE SCALE GENOMIC DNA]</scope>
    <source>
        <strain evidence="2">sbr112.9</strain>
    </source>
</reference>
<protein>
    <submittedName>
        <fullName evidence="1">Uncharacterized protein</fullName>
    </submittedName>
</protein>
<dbReference type="AlphaFoldDB" id="A0A2P4XL39"/>
<dbReference type="EMBL" id="NCKW01009699">
    <property type="protein sequence ID" value="POM66209.1"/>
    <property type="molecule type" value="Genomic_DNA"/>
</dbReference>
<keyword evidence="2" id="KW-1185">Reference proteome</keyword>
<gene>
    <name evidence="1" type="ORF">PHPALM_17968</name>
</gene>
<dbReference type="OrthoDB" id="162255at2759"/>
<accession>A0A2P4XL39</accession>
<sequence length="528" mass="59853">MYNLVSPMDYGSSARSNNVRRRRNKAIGMFLTDQLALPLLKSLGHVAWNLIKSHYGGYLEDEIFAQRLQMMNASEMIREFNLTLPLDAVVAAEDEESRPNMTMTYIHDGESRQAVLYKRYSAAFAPYEDYSNKYYTRDGDFQQSTFPADSYPWLCITMKANDIQALEQIQVQLQEFFFDTGIPRFTMSSNGSHVAFPSLEEFLQTSEADYVIGGIGNVTDFSTRRGVYAALTHFYAYPSVLLEGCTEEVGDCIMKRPWLVQSGVTVYTPSLTTLTVFQTFADKNVAPATKRAVRMAALLEMVQVAFEAERRALNHGLQSPSTVWYSNHDLDVDEFADAILGTVNMSIGGDSGDSTPLHVFKKHMNEHVPILDEVVSYYADTNHDTTILTEHNHSIPKLDKFEESELVELVGLLDSQMKNLDRSIVSYVKTRDATPLYQEVVSVTIRGDFYNGSQYTLVGFGFILPATNSKNVLYRDMKLPVPFHLALRLIVRFQESRLLLPEESRQLLVCLAMAFYNISFYRCRPSGE</sequence>
<comment type="caution">
    <text evidence="1">The sequence shown here is derived from an EMBL/GenBank/DDBJ whole genome shotgun (WGS) entry which is preliminary data.</text>
</comment>
<dbReference type="Proteomes" id="UP000237271">
    <property type="component" value="Unassembled WGS sequence"/>
</dbReference>
<proteinExistence type="predicted"/>
<evidence type="ECO:0000313" key="1">
    <source>
        <dbReference type="EMBL" id="POM66209.1"/>
    </source>
</evidence>
<evidence type="ECO:0000313" key="2">
    <source>
        <dbReference type="Proteomes" id="UP000237271"/>
    </source>
</evidence>
<organism evidence="1 2">
    <name type="scientific">Phytophthora palmivora</name>
    <dbReference type="NCBI Taxonomy" id="4796"/>
    <lineage>
        <taxon>Eukaryota</taxon>
        <taxon>Sar</taxon>
        <taxon>Stramenopiles</taxon>
        <taxon>Oomycota</taxon>
        <taxon>Peronosporomycetes</taxon>
        <taxon>Peronosporales</taxon>
        <taxon>Peronosporaceae</taxon>
        <taxon>Phytophthora</taxon>
    </lineage>
</organism>
<name>A0A2P4XL39_9STRA</name>